<dbReference type="GO" id="GO:0008081">
    <property type="term" value="F:phosphoric diester hydrolase activity"/>
    <property type="evidence" value="ECO:0007669"/>
    <property type="project" value="InterPro"/>
</dbReference>
<dbReference type="PANTHER" id="PTHR46211:SF14">
    <property type="entry name" value="GLYCEROPHOSPHODIESTER PHOSPHODIESTERASE"/>
    <property type="match status" value="1"/>
</dbReference>
<evidence type="ECO:0000313" key="2">
    <source>
        <dbReference type="EMBL" id="CAG7614776.1"/>
    </source>
</evidence>
<dbReference type="GO" id="GO:0006629">
    <property type="term" value="P:lipid metabolic process"/>
    <property type="evidence" value="ECO:0007669"/>
    <property type="project" value="InterPro"/>
</dbReference>
<dbReference type="EMBL" id="CAJVAS010000005">
    <property type="protein sequence ID" value="CAG7614776.1"/>
    <property type="molecule type" value="Genomic_DNA"/>
</dbReference>
<evidence type="ECO:0000259" key="1">
    <source>
        <dbReference type="PROSITE" id="PS51704"/>
    </source>
</evidence>
<reference evidence="2" key="1">
    <citation type="submission" date="2021-06" db="EMBL/GenBank/DDBJ databases">
        <authorList>
            <person name="Criscuolo A."/>
        </authorList>
    </citation>
    <scope>NUCLEOTIDE SEQUENCE</scope>
    <source>
        <strain evidence="2">CIP111600</strain>
    </source>
</reference>
<dbReference type="PANTHER" id="PTHR46211">
    <property type="entry name" value="GLYCEROPHOSPHORYL DIESTER PHOSPHODIESTERASE"/>
    <property type="match status" value="1"/>
</dbReference>
<dbReference type="AlphaFoldDB" id="A0A916NPH9"/>
<sequence length="349" mass="38345">MIKDKKLILGASFFILLGLAATSTIVNIWPKPVEASIKQVKVMLNGQELKPSDKAGMYKNGDEYVPMSILSGKTIYVPIRFAFESTGFGVNWDEKGSVVNLTSNQPVKPAQSFIVAAHRGYSNAAPENTMASFKAAVDNKAAILEFDVQISQDGVPVIIHDNTVDRTTSGKGEVKKLTLAQLQALDAGSKFNLRFAGEKIPTLKEVLDFAKTSTVTLYPEIKGYRTKEDITIMMNELMNAGFEQRSVIQSFNYADFDTVRSISQKMKIALLVNNDMAQFMTALDKAVAYKNAALFVHSGLLTKYPRLIELAHLSGVEVVAWTVDDKNTASTLMDKGADGIITNRLDLFK</sequence>
<gene>
    <name evidence="2" type="ORF">PAESOLCIP111_01746</name>
</gene>
<protein>
    <recommendedName>
        <fullName evidence="1">GP-PDE domain-containing protein</fullName>
    </recommendedName>
</protein>
<dbReference type="Pfam" id="PF03009">
    <property type="entry name" value="GDPD"/>
    <property type="match status" value="1"/>
</dbReference>
<proteinExistence type="predicted"/>
<evidence type="ECO:0000313" key="3">
    <source>
        <dbReference type="Proteomes" id="UP000693672"/>
    </source>
</evidence>
<dbReference type="InterPro" id="IPR030395">
    <property type="entry name" value="GP_PDE_dom"/>
</dbReference>
<dbReference type="PROSITE" id="PS51704">
    <property type="entry name" value="GP_PDE"/>
    <property type="match status" value="1"/>
</dbReference>
<accession>A0A916NPH9</accession>
<feature type="domain" description="GP-PDE" evidence="1">
    <location>
        <begin position="113"/>
        <end position="349"/>
    </location>
</feature>
<comment type="caution">
    <text evidence="2">The sequence shown here is derived from an EMBL/GenBank/DDBJ whole genome shotgun (WGS) entry which is preliminary data.</text>
</comment>
<dbReference type="Proteomes" id="UP000693672">
    <property type="component" value="Unassembled WGS sequence"/>
</dbReference>
<name>A0A916NPH9_9BACL</name>
<keyword evidence="3" id="KW-1185">Reference proteome</keyword>
<organism evidence="2 3">
    <name type="scientific">Paenibacillus solanacearum</name>
    <dbReference type="NCBI Taxonomy" id="2048548"/>
    <lineage>
        <taxon>Bacteria</taxon>
        <taxon>Bacillati</taxon>
        <taxon>Bacillota</taxon>
        <taxon>Bacilli</taxon>
        <taxon>Bacillales</taxon>
        <taxon>Paenibacillaceae</taxon>
        <taxon>Paenibacillus</taxon>
    </lineage>
</organism>
<dbReference type="RefSeq" id="WP_218091536.1">
    <property type="nucleotide sequence ID" value="NZ_CAJVAS010000005.1"/>
</dbReference>